<keyword evidence="2" id="KW-0645">Protease</keyword>
<dbReference type="PANTHER" id="PTHR11733:SF167">
    <property type="entry name" value="FI17812P1-RELATED"/>
    <property type="match status" value="1"/>
</dbReference>
<dbReference type="EnsemblMetazoa" id="BGLB030070-RC">
    <property type="protein sequence ID" value="BGLB030070-PC"/>
    <property type="gene ID" value="BGLB030070"/>
</dbReference>
<dbReference type="PANTHER" id="PTHR11733">
    <property type="entry name" value="ZINC METALLOPROTEASE FAMILY M13 NEPRILYSIN-RELATED"/>
    <property type="match status" value="1"/>
</dbReference>
<keyword evidence="9" id="KW-0472">Membrane</keyword>
<dbReference type="SUPFAM" id="SSF55486">
    <property type="entry name" value="Metalloproteases ('zincins'), catalytic domain"/>
    <property type="match status" value="1"/>
</dbReference>
<keyword evidence="7" id="KW-1015">Disulfide bond</keyword>
<evidence type="ECO:0000256" key="5">
    <source>
        <dbReference type="ARBA" id="ARBA00022833"/>
    </source>
</evidence>
<keyword evidence="4" id="KW-0378">Hydrolase</keyword>
<name>A0A2C9LED2_BIOGL</name>
<dbReference type="AlphaFoldDB" id="A0A2C9LED2"/>
<feature type="domain" description="Peptidase M13 N-terminal" evidence="10">
    <location>
        <begin position="128"/>
        <end position="171"/>
    </location>
</feature>
<evidence type="ECO:0000256" key="1">
    <source>
        <dbReference type="ARBA" id="ARBA00001947"/>
    </source>
</evidence>
<sequence length="177" mass="19759">MTKAKENRSDLSVISAPEPAMAGQGYKRTNFEEDDYASNGGTPPPIDVVFRGPSAGLSSWRHRTTQEKCLLLVSVLLVLVIVVLAIVLAFKDSEIQDLKLENEKYCMTPECVKIASTILTAMDTQIDPCEDFYQFACGGWMKNNPIPPGHSRWGTFELMWQKNMLVMKNAIGELFPL</sequence>
<evidence type="ECO:0000259" key="10">
    <source>
        <dbReference type="Pfam" id="PF05649"/>
    </source>
</evidence>
<evidence type="ECO:0000313" key="11">
    <source>
        <dbReference type="EnsemblMetazoa" id="BGLB030070-PC"/>
    </source>
</evidence>
<dbReference type="VEuPathDB" id="VectorBase:BGLB030070"/>
<dbReference type="GO" id="GO:0016485">
    <property type="term" value="P:protein processing"/>
    <property type="evidence" value="ECO:0007669"/>
    <property type="project" value="TreeGrafter"/>
</dbReference>
<dbReference type="Proteomes" id="UP000076420">
    <property type="component" value="Unassembled WGS sequence"/>
</dbReference>
<accession>A0A2C9LED2</accession>
<dbReference type="GO" id="GO:0005886">
    <property type="term" value="C:plasma membrane"/>
    <property type="evidence" value="ECO:0007669"/>
    <property type="project" value="TreeGrafter"/>
</dbReference>
<dbReference type="Gene3D" id="3.40.390.10">
    <property type="entry name" value="Collagenase (Catalytic Domain)"/>
    <property type="match status" value="1"/>
</dbReference>
<reference evidence="11" key="1">
    <citation type="submission" date="2020-05" db="UniProtKB">
        <authorList>
            <consortium name="EnsemblMetazoa"/>
        </authorList>
    </citation>
    <scope>IDENTIFICATION</scope>
    <source>
        <strain evidence="11">BB02</strain>
    </source>
</reference>
<dbReference type="Pfam" id="PF05649">
    <property type="entry name" value="Peptidase_M13_N"/>
    <property type="match status" value="1"/>
</dbReference>
<keyword evidence="6" id="KW-0482">Metalloprotease</keyword>
<protein>
    <recommendedName>
        <fullName evidence="10">Peptidase M13 N-terminal domain-containing protein</fullName>
    </recommendedName>
</protein>
<dbReference type="PROSITE" id="PS51885">
    <property type="entry name" value="NEPRILYSIN"/>
    <property type="match status" value="1"/>
</dbReference>
<dbReference type="InterPro" id="IPR008753">
    <property type="entry name" value="Peptidase_M13_N"/>
</dbReference>
<feature type="transmembrane region" description="Helical" evidence="9">
    <location>
        <begin position="69"/>
        <end position="90"/>
    </location>
</feature>
<comment type="cofactor">
    <cofactor evidence="1">
        <name>Zn(2+)</name>
        <dbReference type="ChEBI" id="CHEBI:29105"/>
    </cofactor>
</comment>
<dbReference type="InterPro" id="IPR000718">
    <property type="entry name" value="Peptidase_M13"/>
</dbReference>
<evidence type="ECO:0000256" key="3">
    <source>
        <dbReference type="ARBA" id="ARBA00022723"/>
    </source>
</evidence>
<dbReference type="InterPro" id="IPR024079">
    <property type="entry name" value="MetalloPept_cat_dom_sf"/>
</dbReference>
<keyword evidence="9" id="KW-1133">Transmembrane helix</keyword>
<evidence type="ECO:0000256" key="9">
    <source>
        <dbReference type="SAM" id="Phobius"/>
    </source>
</evidence>
<dbReference type="InterPro" id="IPR042089">
    <property type="entry name" value="Peptidase_M13_dom_2"/>
</dbReference>
<evidence type="ECO:0000313" key="12">
    <source>
        <dbReference type="Proteomes" id="UP000076420"/>
    </source>
</evidence>
<keyword evidence="8" id="KW-0325">Glycoprotein</keyword>
<keyword evidence="9" id="KW-0812">Transmembrane</keyword>
<dbReference type="FunFam" id="3.40.390.10:FF:000076">
    <property type="entry name" value="membrane metallo-endopeptidase-like 1"/>
    <property type="match status" value="1"/>
</dbReference>
<evidence type="ECO:0000256" key="6">
    <source>
        <dbReference type="ARBA" id="ARBA00023049"/>
    </source>
</evidence>
<gene>
    <name evidence="11" type="primary">106072834</name>
</gene>
<evidence type="ECO:0000256" key="8">
    <source>
        <dbReference type="ARBA" id="ARBA00023180"/>
    </source>
</evidence>
<evidence type="ECO:0000256" key="4">
    <source>
        <dbReference type="ARBA" id="ARBA00022801"/>
    </source>
</evidence>
<dbReference type="KEGG" id="bgt:106072834"/>
<dbReference type="GO" id="GO:0004222">
    <property type="term" value="F:metalloendopeptidase activity"/>
    <property type="evidence" value="ECO:0007669"/>
    <property type="project" value="InterPro"/>
</dbReference>
<evidence type="ECO:0000256" key="7">
    <source>
        <dbReference type="ARBA" id="ARBA00023157"/>
    </source>
</evidence>
<dbReference type="GO" id="GO:0046872">
    <property type="term" value="F:metal ion binding"/>
    <property type="evidence" value="ECO:0007669"/>
    <property type="project" value="UniProtKB-KW"/>
</dbReference>
<dbReference type="Gene3D" id="1.10.1380.10">
    <property type="entry name" value="Neutral endopeptidase , domain2"/>
    <property type="match status" value="1"/>
</dbReference>
<keyword evidence="3" id="KW-0479">Metal-binding</keyword>
<keyword evidence="5" id="KW-0862">Zinc</keyword>
<evidence type="ECO:0000256" key="2">
    <source>
        <dbReference type="ARBA" id="ARBA00022670"/>
    </source>
</evidence>
<organism evidence="11 12">
    <name type="scientific">Biomphalaria glabrata</name>
    <name type="common">Bloodfluke planorb</name>
    <name type="synonym">Freshwater snail</name>
    <dbReference type="NCBI Taxonomy" id="6526"/>
    <lineage>
        <taxon>Eukaryota</taxon>
        <taxon>Metazoa</taxon>
        <taxon>Spiralia</taxon>
        <taxon>Lophotrochozoa</taxon>
        <taxon>Mollusca</taxon>
        <taxon>Gastropoda</taxon>
        <taxon>Heterobranchia</taxon>
        <taxon>Euthyneura</taxon>
        <taxon>Panpulmonata</taxon>
        <taxon>Hygrophila</taxon>
        <taxon>Lymnaeoidea</taxon>
        <taxon>Planorbidae</taxon>
        <taxon>Biomphalaria</taxon>
    </lineage>
</organism>
<proteinExistence type="predicted"/>
<dbReference type="VEuPathDB" id="VectorBase:BGLAX_030655"/>